<dbReference type="EMBL" id="LHPG02000007">
    <property type="protein sequence ID" value="PRW57117.1"/>
    <property type="molecule type" value="Genomic_DNA"/>
</dbReference>
<reference evidence="14 15" key="1">
    <citation type="journal article" date="2018" name="Plant J.">
        <title>Genome sequences of Chlorella sorokiniana UTEX 1602 and Micractinium conductrix SAG 241.80: implications to maltose excretion by a green alga.</title>
        <authorList>
            <person name="Arriola M.B."/>
            <person name="Velmurugan N."/>
            <person name="Zhang Y."/>
            <person name="Plunkett M.H."/>
            <person name="Hondzo H."/>
            <person name="Barney B.M."/>
        </authorList>
    </citation>
    <scope>NUCLEOTIDE SEQUENCE [LARGE SCALE GENOMIC DNA]</scope>
    <source>
        <strain evidence="15">UTEX 1602</strain>
    </source>
</reference>
<feature type="compositionally biased region" description="Low complexity" evidence="12">
    <location>
        <begin position="501"/>
        <end position="517"/>
    </location>
</feature>
<sequence>MAAALQATCLQRPLARQPAAPLSGSSSAPRHPAAALRRPAVAASAASSSSGLGGSSAGAAAQPSAALQAAPATASPAARQRAVAAAAAAAHPSPAFSSISERDLDLPAPGFSSIPEALAAMAAGELVVVLDDEDRENEGDLICAADRVTPAAMAFMVRHTSGVVCVGMTGAELDRLRIPLMVSSAENEEAMYTAFTITVDLRHGTSTGISAADRAATLRALADPDAQPQDFKRPGHIFPLRAREGGVLRRPGHTEASVDLCRLAGCAPAGVLCEIVNDDGTMARTPELLAFAEQHNLKCITIADLVRYRLKHDPLVELSYATQLRTRYGTFEARAYRSLLDATEHLALVYGGVAGRAGVLARVHSESMLGDLLGAERCDSGSQLDASLRAIAEAGAGVLVYLRGQQGRGLGLAEELEAYARADASPAACASPAALEDGAFPVDARDYGVAAHILRDLGVASIALLTNNAAKLNCMRAHGIAVTECLPLLPPPQGGNGAQGGSSSPLGSSNGSQHHLV</sequence>
<comment type="cofactor">
    <cofactor evidence="1">
        <name>Mn(2+)</name>
        <dbReference type="ChEBI" id="CHEBI:29035"/>
    </cofactor>
</comment>
<keyword evidence="10" id="KW-0464">Manganese</keyword>
<dbReference type="GO" id="GO:0009231">
    <property type="term" value="P:riboflavin biosynthetic process"/>
    <property type="evidence" value="ECO:0007669"/>
    <property type="project" value="UniProtKB-UniPathway"/>
</dbReference>
<dbReference type="InterPro" id="IPR036144">
    <property type="entry name" value="RibA-like_sf"/>
</dbReference>
<evidence type="ECO:0000313" key="14">
    <source>
        <dbReference type="EMBL" id="PRW57117.1"/>
    </source>
</evidence>
<evidence type="ECO:0000256" key="11">
    <source>
        <dbReference type="ARBA" id="ARBA00023239"/>
    </source>
</evidence>
<evidence type="ECO:0000256" key="3">
    <source>
        <dbReference type="ARBA" id="ARBA00004904"/>
    </source>
</evidence>
<dbReference type="FunFam" id="3.90.870.10:FF:000001">
    <property type="entry name" value="Riboflavin biosynthesis protein RibBA"/>
    <property type="match status" value="1"/>
</dbReference>
<organism evidence="14 15">
    <name type="scientific">Chlorella sorokiniana</name>
    <name type="common">Freshwater green alga</name>
    <dbReference type="NCBI Taxonomy" id="3076"/>
    <lineage>
        <taxon>Eukaryota</taxon>
        <taxon>Viridiplantae</taxon>
        <taxon>Chlorophyta</taxon>
        <taxon>core chlorophytes</taxon>
        <taxon>Trebouxiophyceae</taxon>
        <taxon>Chlorellales</taxon>
        <taxon>Chlorellaceae</taxon>
        <taxon>Chlorella clade</taxon>
        <taxon>Chlorella</taxon>
    </lineage>
</organism>
<gene>
    <name evidence="14" type="ORF">C2E21_3810</name>
</gene>
<feature type="region of interest" description="Disordered" evidence="12">
    <location>
        <begin position="15"/>
        <end position="40"/>
    </location>
</feature>
<dbReference type="Proteomes" id="UP000239899">
    <property type="component" value="Unassembled WGS sequence"/>
</dbReference>
<dbReference type="UniPathway" id="UPA00275"/>
<feature type="compositionally biased region" description="Low complexity" evidence="12">
    <location>
        <begin position="18"/>
        <end position="40"/>
    </location>
</feature>
<dbReference type="Gene3D" id="3.40.50.10990">
    <property type="entry name" value="GTP cyclohydrolase II"/>
    <property type="match status" value="1"/>
</dbReference>
<dbReference type="Pfam" id="PF00926">
    <property type="entry name" value="DHBP_synthase"/>
    <property type="match status" value="1"/>
</dbReference>
<keyword evidence="7" id="KW-0686">Riboflavin biosynthesis</keyword>
<dbReference type="EC" id="4.1.99.12" evidence="6"/>
<evidence type="ECO:0000256" key="9">
    <source>
        <dbReference type="ARBA" id="ARBA00022842"/>
    </source>
</evidence>
<comment type="pathway">
    <text evidence="3">Cofactor biosynthesis; riboflavin biosynthesis; 2-hydroxy-3-oxobutyl phosphate from D-ribulose 5-phosphate: step 1/1.</text>
</comment>
<dbReference type="PANTHER" id="PTHR21327:SF18">
    <property type="entry name" value="3,4-DIHYDROXY-2-BUTANONE 4-PHOSPHATE SYNTHASE"/>
    <property type="match status" value="1"/>
</dbReference>
<dbReference type="HAMAP" id="MF_00180">
    <property type="entry name" value="RibB"/>
    <property type="match status" value="1"/>
</dbReference>
<keyword evidence="8" id="KW-0479">Metal-binding</keyword>
<evidence type="ECO:0000256" key="7">
    <source>
        <dbReference type="ARBA" id="ARBA00022619"/>
    </source>
</evidence>
<dbReference type="OrthoDB" id="60371at2759"/>
<keyword evidence="11" id="KW-0456">Lyase</keyword>
<dbReference type="PANTHER" id="PTHR21327">
    <property type="entry name" value="GTP CYCLOHYDROLASE II-RELATED"/>
    <property type="match status" value="1"/>
</dbReference>
<name>A0A2P6TSS0_CHLSO</name>
<evidence type="ECO:0000256" key="2">
    <source>
        <dbReference type="ARBA" id="ARBA00001946"/>
    </source>
</evidence>
<evidence type="ECO:0000256" key="10">
    <source>
        <dbReference type="ARBA" id="ARBA00023211"/>
    </source>
</evidence>
<dbReference type="GO" id="GO:0046872">
    <property type="term" value="F:metal ion binding"/>
    <property type="evidence" value="ECO:0007669"/>
    <property type="project" value="UniProtKB-KW"/>
</dbReference>
<dbReference type="InterPro" id="IPR000422">
    <property type="entry name" value="DHBP_synthase_RibB"/>
</dbReference>
<protein>
    <recommendedName>
        <fullName evidence="6">3,4-dihydroxy-2-butanone-4-phosphate synthase</fullName>
        <ecNumber evidence="6">4.1.99.12</ecNumber>
    </recommendedName>
</protein>
<dbReference type="Pfam" id="PF00925">
    <property type="entry name" value="GTP_cyclohydro2"/>
    <property type="match status" value="1"/>
</dbReference>
<evidence type="ECO:0000256" key="6">
    <source>
        <dbReference type="ARBA" id="ARBA00012153"/>
    </source>
</evidence>
<feature type="region of interest" description="Disordered" evidence="12">
    <location>
        <begin position="492"/>
        <end position="517"/>
    </location>
</feature>
<comment type="similarity">
    <text evidence="4">In the N-terminal section; belongs to the DHBP synthase family.</text>
</comment>
<keyword evidence="15" id="KW-1185">Reference proteome</keyword>
<evidence type="ECO:0000256" key="8">
    <source>
        <dbReference type="ARBA" id="ARBA00022723"/>
    </source>
</evidence>
<dbReference type="GO" id="GO:0008686">
    <property type="term" value="F:3,4-dihydroxy-2-butanone-4-phosphate synthase activity"/>
    <property type="evidence" value="ECO:0007669"/>
    <property type="project" value="UniProtKB-EC"/>
</dbReference>
<evidence type="ECO:0000313" key="15">
    <source>
        <dbReference type="Proteomes" id="UP000239899"/>
    </source>
</evidence>
<dbReference type="InterPro" id="IPR032677">
    <property type="entry name" value="GTP_cyclohydro_II"/>
</dbReference>
<evidence type="ECO:0000256" key="5">
    <source>
        <dbReference type="ARBA" id="ARBA00008976"/>
    </source>
</evidence>
<comment type="similarity">
    <text evidence="5">In the C-terminal section; belongs to the GTP cyclohydrolase II family.</text>
</comment>
<keyword evidence="9" id="KW-0460">Magnesium</keyword>
<dbReference type="SUPFAM" id="SSF55821">
    <property type="entry name" value="YrdC/RibB"/>
    <property type="match status" value="1"/>
</dbReference>
<proteinExistence type="inferred from homology"/>
<comment type="caution">
    <text evidence="14">The sequence shown here is derived from an EMBL/GenBank/DDBJ whole genome shotgun (WGS) entry which is preliminary data.</text>
</comment>
<dbReference type="NCBIfam" id="TIGR00506">
    <property type="entry name" value="ribB"/>
    <property type="match status" value="1"/>
</dbReference>
<accession>A0A2P6TSS0</accession>
<evidence type="ECO:0000256" key="12">
    <source>
        <dbReference type="SAM" id="MobiDB-lite"/>
    </source>
</evidence>
<evidence type="ECO:0000256" key="1">
    <source>
        <dbReference type="ARBA" id="ARBA00001936"/>
    </source>
</evidence>
<dbReference type="AlphaFoldDB" id="A0A2P6TSS0"/>
<dbReference type="GO" id="GO:0005829">
    <property type="term" value="C:cytosol"/>
    <property type="evidence" value="ECO:0007669"/>
    <property type="project" value="TreeGrafter"/>
</dbReference>
<evidence type="ECO:0000256" key="4">
    <source>
        <dbReference type="ARBA" id="ARBA00005520"/>
    </source>
</evidence>
<dbReference type="STRING" id="3076.A0A2P6TSS0"/>
<dbReference type="Gene3D" id="3.90.870.10">
    <property type="entry name" value="DHBP synthase"/>
    <property type="match status" value="1"/>
</dbReference>
<feature type="domain" description="GTP cyclohydrolase II" evidence="13">
    <location>
        <begin position="321"/>
        <end position="486"/>
    </location>
</feature>
<dbReference type="SUPFAM" id="SSF142695">
    <property type="entry name" value="RibA-like"/>
    <property type="match status" value="1"/>
</dbReference>
<comment type="cofactor">
    <cofactor evidence="2">
        <name>Mg(2+)</name>
        <dbReference type="ChEBI" id="CHEBI:18420"/>
    </cofactor>
</comment>
<dbReference type="InterPro" id="IPR017945">
    <property type="entry name" value="DHBP_synth_RibB-like_a/b_dom"/>
</dbReference>
<evidence type="ECO:0000259" key="13">
    <source>
        <dbReference type="Pfam" id="PF00925"/>
    </source>
</evidence>